<evidence type="ECO:0000313" key="2">
    <source>
        <dbReference type="EMBL" id="AKH48352.1"/>
    </source>
</evidence>
<name>A0A0F7LAF0_9VIRU</name>
<feature type="compositionally biased region" description="Polar residues" evidence="1">
    <location>
        <begin position="10"/>
        <end position="21"/>
    </location>
</feature>
<reference evidence="2" key="2">
    <citation type="submission" date="2015-03" db="EMBL/GenBank/DDBJ databases">
        <authorList>
            <person name="Chow C.-E.T."/>
            <person name="Winget D.M."/>
            <person name="White R.A.III."/>
            <person name="Hallam S.J."/>
            <person name="Suttle C.A."/>
        </authorList>
    </citation>
    <scope>NUCLEOTIDE SEQUENCE</scope>
    <source>
        <strain evidence="2">Oxic1_8</strain>
    </source>
</reference>
<accession>A0A0F7LAF0</accession>
<feature type="region of interest" description="Disordered" evidence="1">
    <location>
        <begin position="1"/>
        <end position="21"/>
    </location>
</feature>
<reference evidence="2" key="1">
    <citation type="journal article" date="2015" name="Front. Microbiol.">
        <title>Combining genomic sequencing methods to explore viral diversity and reveal potential virus-host interactions.</title>
        <authorList>
            <person name="Chow C.E."/>
            <person name="Winget D.M."/>
            <person name="White R.A.III."/>
            <person name="Hallam S.J."/>
            <person name="Suttle C.A."/>
        </authorList>
    </citation>
    <scope>NUCLEOTIDE SEQUENCE</scope>
    <source>
        <strain evidence="2">Oxic1_8</strain>
    </source>
</reference>
<protein>
    <submittedName>
        <fullName evidence="2">Uncharacterized protein</fullName>
    </submittedName>
</protein>
<evidence type="ECO:0000256" key="1">
    <source>
        <dbReference type="SAM" id="MobiDB-lite"/>
    </source>
</evidence>
<proteinExistence type="predicted"/>
<organism evidence="2">
    <name type="scientific">uncultured marine virus</name>
    <dbReference type="NCBI Taxonomy" id="186617"/>
    <lineage>
        <taxon>Viruses</taxon>
        <taxon>environmental samples</taxon>
    </lineage>
</organism>
<sequence>MRVDDLHGQASRSNENRSSLNDSRISSVFCVAPWSSRLIPTTCGNRAVPADGEFASSDRLRPSTLVIRSPRP</sequence>
<dbReference type="EMBL" id="KR029603">
    <property type="protein sequence ID" value="AKH48352.1"/>
    <property type="molecule type" value="Genomic_DNA"/>
</dbReference>